<dbReference type="EMBL" id="CDMZ01002216">
    <property type="protein sequence ID" value="CEM41357.1"/>
    <property type="molecule type" value="Genomic_DNA"/>
</dbReference>
<dbReference type="PhylomeDB" id="A0A0G4HBI1"/>
<protein>
    <submittedName>
        <fullName evidence="7">Uncharacterized protein</fullName>
    </submittedName>
</protein>
<keyword evidence="2 6" id="KW-0812">Transmembrane</keyword>
<keyword evidence="3 6" id="KW-1133">Transmembrane helix</keyword>
<dbReference type="GO" id="GO:0005385">
    <property type="term" value="F:zinc ion transmembrane transporter activity"/>
    <property type="evidence" value="ECO:0007669"/>
    <property type="project" value="TreeGrafter"/>
</dbReference>
<feature type="transmembrane region" description="Helical" evidence="6">
    <location>
        <begin position="333"/>
        <end position="354"/>
    </location>
</feature>
<feature type="transmembrane region" description="Helical" evidence="6">
    <location>
        <begin position="100"/>
        <end position="119"/>
    </location>
</feature>
<evidence type="ECO:0000256" key="4">
    <source>
        <dbReference type="ARBA" id="ARBA00023136"/>
    </source>
</evidence>
<feature type="transmembrane region" description="Helical" evidence="6">
    <location>
        <begin position="270"/>
        <end position="293"/>
    </location>
</feature>
<comment type="subcellular location">
    <subcellularLocation>
        <location evidence="1">Membrane</location>
        <topology evidence="1">Multi-pass membrane protein</topology>
    </subcellularLocation>
</comment>
<evidence type="ECO:0000313" key="7">
    <source>
        <dbReference type="EMBL" id="CEM41357.1"/>
    </source>
</evidence>
<dbReference type="InterPro" id="IPR003689">
    <property type="entry name" value="ZIP"/>
</dbReference>
<organism evidence="7">
    <name type="scientific">Chromera velia CCMP2878</name>
    <dbReference type="NCBI Taxonomy" id="1169474"/>
    <lineage>
        <taxon>Eukaryota</taxon>
        <taxon>Sar</taxon>
        <taxon>Alveolata</taxon>
        <taxon>Colpodellida</taxon>
        <taxon>Chromeraceae</taxon>
        <taxon>Chromera</taxon>
    </lineage>
</organism>
<keyword evidence="4 6" id="KW-0472">Membrane</keyword>
<evidence type="ECO:0000256" key="6">
    <source>
        <dbReference type="SAM" id="Phobius"/>
    </source>
</evidence>
<feature type="transmembrane region" description="Helical" evidence="6">
    <location>
        <begin position="397"/>
        <end position="420"/>
    </location>
</feature>
<evidence type="ECO:0000256" key="5">
    <source>
        <dbReference type="SAM" id="MobiDB-lite"/>
    </source>
</evidence>
<dbReference type="VEuPathDB" id="CryptoDB:Cvel_25965"/>
<feature type="transmembrane region" description="Helical" evidence="6">
    <location>
        <begin position="63"/>
        <end position="80"/>
    </location>
</feature>
<sequence>MAPYQFVSAGLRALHGIGNVANEDINRAQIGIAFGMVAVAAAMTAVGGAIAVLIGSRRFDRRILAGGLGLSAGVMIFVSLGELLKETEHSFEEDGYEHPVALTLTYVCLFGGVVIGRLCDMLVHSLWPKGSGPHSHSDAEHSPVLPEVNEKERARMETQETHEVIVAAQTETGALEPELVNPNQQPDASRSQGQVEGVFGGSAEPEAPFDSPIPQAPRASAQEEQMMQRQTKEKRKSKETEEERDESDGCSTGIQVKSEKERTEMKRLSFVTFIALTLHNMPEGVAVFIAALFDTRLGIVMTVAIACHNIPEGIAVAIPYLAGTGNRWRAFGWAAASGLAELVGGCIGALIIYVTNRDLQLSNTGFGIAFGLTAGVMLFVAFAELAPAAYKYDHSRFWAHFAILVGFAIMALSEIILAVAEEGEGEHGHNHGCGEDHGHDHDHAAATSSFQTHLINQHGLTITSDKHVQLLQERQEKRSEGVGGTKQPDVRTFFPTKDEAEAVVAPYAETHEKRIKCDMLTTDFLASAGWPYLTENEALRKLVKALDPRYDLLSVGKVQRLLLPTLK</sequence>
<name>A0A0G4HBI1_9ALVE</name>
<dbReference type="GO" id="GO:0016020">
    <property type="term" value="C:membrane"/>
    <property type="evidence" value="ECO:0007669"/>
    <property type="project" value="UniProtKB-SubCell"/>
</dbReference>
<reference evidence="7" key="1">
    <citation type="submission" date="2014-11" db="EMBL/GenBank/DDBJ databases">
        <authorList>
            <person name="Otto D Thomas"/>
            <person name="Naeem Raeece"/>
        </authorList>
    </citation>
    <scope>NUCLEOTIDE SEQUENCE</scope>
</reference>
<gene>
    <name evidence="7" type="ORF">Cvel_25965</name>
</gene>
<dbReference type="PANTHER" id="PTHR11040">
    <property type="entry name" value="ZINC/IRON TRANSPORTER"/>
    <property type="match status" value="1"/>
</dbReference>
<feature type="region of interest" description="Disordered" evidence="5">
    <location>
        <begin position="171"/>
        <end position="258"/>
    </location>
</feature>
<feature type="compositionally biased region" description="Polar residues" evidence="5">
    <location>
        <begin position="181"/>
        <end position="194"/>
    </location>
</feature>
<evidence type="ECO:0000256" key="3">
    <source>
        <dbReference type="ARBA" id="ARBA00022989"/>
    </source>
</evidence>
<dbReference type="AlphaFoldDB" id="A0A0G4HBI1"/>
<feature type="transmembrane region" description="Helical" evidence="6">
    <location>
        <begin position="299"/>
        <end position="321"/>
    </location>
</feature>
<evidence type="ECO:0000256" key="1">
    <source>
        <dbReference type="ARBA" id="ARBA00004141"/>
    </source>
</evidence>
<evidence type="ECO:0000256" key="2">
    <source>
        <dbReference type="ARBA" id="ARBA00022692"/>
    </source>
</evidence>
<dbReference type="PANTHER" id="PTHR11040:SF205">
    <property type="entry name" value="ZINC TRANSPORTER ZUPT"/>
    <property type="match status" value="1"/>
</dbReference>
<feature type="transmembrane region" description="Helical" evidence="6">
    <location>
        <begin position="30"/>
        <end position="54"/>
    </location>
</feature>
<dbReference type="Pfam" id="PF02535">
    <property type="entry name" value="Zip"/>
    <property type="match status" value="1"/>
</dbReference>
<proteinExistence type="predicted"/>
<accession>A0A0G4HBI1</accession>
<feature type="transmembrane region" description="Helical" evidence="6">
    <location>
        <begin position="366"/>
        <end position="385"/>
    </location>
</feature>